<dbReference type="RefSeq" id="WP_077239928.1">
    <property type="nucleotide sequence ID" value="NZ_BDIO01000003.1"/>
</dbReference>
<evidence type="ECO:0000256" key="2">
    <source>
        <dbReference type="ARBA" id="ARBA00022840"/>
    </source>
</evidence>
<dbReference type="InterPro" id="IPR022482">
    <property type="entry name" value="Proteasome_ATPase"/>
</dbReference>
<dbReference type="SUPFAM" id="SSF52540">
    <property type="entry name" value="P-loop containing nucleoside triphosphate hydrolases"/>
    <property type="match status" value="1"/>
</dbReference>
<dbReference type="HAMAP" id="MF_02112">
    <property type="entry name" value="ARC_ATPase"/>
    <property type="match status" value="1"/>
</dbReference>
<keyword evidence="2 4" id="KW-0067">ATP-binding</keyword>
<name>A0ABY1HZ54_9ACTO</name>
<comment type="similarity">
    <text evidence="4 5">Belongs to the AAA ATPase family.</text>
</comment>
<dbReference type="EMBL" id="FQYL01000001">
    <property type="protein sequence ID" value="SHI34188.1"/>
    <property type="molecule type" value="Genomic_DNA"/>
</dbReference>
<dbReference type="Pfam" id="PF17758">
    <property type="entry name" value="Prot_ATP_ID_OB_N"/>
    <property type="match status" value="1"/>
</dbReference>
<reference evidence="7 8" key="1">
    <citation type="submission" date="2016-11" db="EMBL/GenBank/DDBJ databases">
        <authorList>
            <person name="Varghese N."/>
            <person name="Submissions S."/>
        </authorList>
    </citation>
    <scope>NUCLEOTIDE SEQUENCE [LARGE SCALE GENOMIC DNA]</scope>
    <source>
        <strain evidence="7 8">PA</strain>
    </source>
</reference>
<organism evidence="7 8">
    <name type="scientific">Actinomyces denticolens</name>
    <dbReference type="NCBI Taxonomy" id="52767"/>
    <lineage>
        <taxon>Bacteria</taxon>
        <taxon>Bacillati</taxon>
        <taxon>Actinomycetota</taxon>
        <taxon>Actinomycetes</taxon>
        <taxon>Actinomycetales</taxon>
        <taxon>Actinomycetaceae</taxon>
        <taxon>Actinomyces</taxon>
    </lineage>
</organism>
<dbReference type="PANTHER" id="PTHR23077:SF144">
    <property type="entry name" value="PROTEASOME-ASSOCIATED ATPASE"/>
    <property type="match status" value="1"/>
</dbReference>
<dbReference type="InterPro" id="IPR050168">
    <property type="entry name" value="AAA_ATPase_domain"/>
</dbReference>
<proteinExistence type="inferred from homology"/>
<evidence type="ECO:0000256" key="4">
    <source>
        <dbReference type="HAMAP-Rule" id="MF_02112"/>
    </source>
</evidence>
<comment type="caution">
    <text evidence="7">The sequence shown here is derived from an EMBL/GenBank/DDBJ whole genome shotgun (WGS) entry which is preliminary data.</text>
</comment>
<dbReference type="Gene3D" id="1.10.8.60">
    <property type="match status" value="1"/>
</dbReference>
<dbReference type="SMART" id="SM00382">
    <property type="entry name" value="AAA"/>
    <property type="match status" value="1"/>
</dbReference>
<feature type="binding site" evidence="4">
    <location>
        <begin position="233"/>
        <end position="238"/>
    </location>
    <ligand>
        <name>ATP</name>
        <dbReference type="ChEBI" id="CHEBI:30616"/>
    </ligand>
</feature>
<dbReference type="GO" id="GO:0000502">
    <property type="term" value="C:proteasome complex"/>
    <property type="evidence" value="ECO:0007669"/>
    <property type="project" value="UniProtKB-KW"/>
</dbReference>
<evidence type="ECO:0000313" key="8">
    <source>
        <dbReference type="Proteomes" id="UP000184390"/>
    </source>
</evidence>
<dbReference type="Gene3D" id="3.40.50.300">
    <property type="entry name" value="P-loop containing nucleotide triphosphate hydrolases"/>
    <property type="match status" value="1"/>
</dbReference>
<dbReference type="InterPro" id="IPR027417">
    <property type="entry name" value="P-loop_NTPase"/>
</dbReference>
<dbReference type="InterPro" id="IPR041626">
    <property type="entry name" value="Prot_ATP_ID_OB_N"/>
</dbReference>
<evidence type="ECO:0000259" key="6">
    <source>
        <dbReference type="SMART" id="SM00382"/>
    </source>
</evidence>
<feature type="domain" description="AAA+ ATPase" evidence="6">
    <location>
        <begin position="222"/>
        <end position="369"/>
    </location>
</feature>
<evidence type="ECO:0000256" key="3">
    <source>
        <dbReference type="ARBA" id="ARBA00023054"/>
    </source>
</evidence>
<dbReference type="Proteomes" id="UP000184390">
    <property type="component" value="Unassembled WGS sequence"/>
</dbReference>
<gene>
    <name evidence="4" type="primary">arc</name>
    <name evidence="7" type="ORF">SAMN05216246_101290</name>
</gene>
<dbReference type="InterPro" id="IPR012340">
    <property type="entry name" value="NA-bd_OB-fold"/>
</dbReference>
<evidence type="ECO:0000256" key="5">
    <source>
        <dbReference type="RuleBase" id="RU003651"/>
    </source>
</evidence>
<dbReference type="Pfam" id="PF00004">
    <property type="entry name" value="AAA"/>
    <property type="match status" value="1"/>
</dbReference>
<dbReference type="PROSITE" id="PS00674">
    <property type="entry name" value="AAA"/>
    <property type="match status" value="1"/>
</dbReference>
<keyword evidence="8" id="KW-1185">Reference proteome</keyword>
<dbReference type="Pfam" id="PF16450">
    <property type="entry name" value="Prot_ATP_ID_OB_C"/>
    <property type="match status" value="1"/>
</dbReference>
<keyword evidence="3" id="KW-0175">Coiled coil</keyword>
<dbReference type="InterPro" id="IPR003593">
    <property type="entry name" value="AAA+_ATPase"/>
</dbReference>
<protein>
    <recommendedName>
        <fullName evidence="4">AAA ATPase forming ring-shaped complexes</fullName>
        <shortName evidence="4">ARC</shortName>
    </recommendedName>
</protein>
<dbReference type="InterPro" id="IPR003959">
    <property type="entry name" value="ATPase_AAA_core"/>
</dbReference>
<comment type="subunit">
    <text evidence="4">Homohexamer. Assembles into a hexameric ring structure.</text>
</comment>
<dbReference type="InterPro" id="IPR032501">
    <property type="entry name" value="Prot_ATP_ID_OB_2nd"/>
</dbReference>
<accession>A0ABY1HZ54</accession>
<dbReference type="InterPro" id="IPR003960">
    <property type="entry name" value="ATPase_AAA_CS"/>
</dbReference>
<keyword evidence="7" id="KW-0647">Proteasome</keyword>
<evidence type="ECO:0000313" key="7">
    <source>
        <dbReference type="EMBL" id="SHI34188.1"/>
    </source>
</evidence>
<dbReference type="PANTHER" id="PTHR23077">
    <property type="entry name" value="AAA-FAMILY ATPASE"/>
    <property type="match status" value="1"/>
</dbReference>
<evidence type="ECO:0000256" key="1">
    <source>
        <dbReference type="ARBA" id="ARBA00022741"/>
    </source>
</evidence>
<sequence>MTEESPGARIAGLSDDVATLTRKNTLLANALRAARTELASLHDDLQALQAPPLAHATVIAAHATERTADIALAGRRHRVGVGPDVVASSLAPGAPVLLNEHLVITAIAPGPRGGEVVSVKEAYDDSTILVTARHDEEMVLALADGLTRRAPRAGDVLVADLAARMALRPLSRAEVEDLLLEETPDVSYEDIGGLGPQIELIRDAVELPFLHADLYREHRLTPPRGVLLYGPPGCGKTLIAKAVASSLGAKGRGEAYFLNIKGPQLLDKYVGETERRIRVIFARARERAATGIPVVVFFDEMDSLFRTRGSGRSSDVETTVVPQMLAELDGVDELDNVIIIGATNREDMIDPAILRPGRLDVKIRIDRPTADGAAEILSTYLTEDLPLRDDLIASAGGRSAAIRSLIDGVVARLYSDAPGSEMVELTHADGSIEILRTADLASGAMLANIVDRAKKAAIKDLVTTGRRGLADEHLRAALADELDESRGLVAATRPEDWARVTGRRGVPVTAARPLGGGPA</sequence>
<keyword evidence="1 4" id="KW-0547">Nucleotide-binding</keyword>
<dbReference type="NCBIfam" id="TIGR03689">
    <property type="entry name" value="pup_AAA"/>
    <property type="match status" value="1"/>
</dbReference>
<dbReference type="Gene3D" id="1.20.5.170">
    <property type="match status" value="1"/>
</dbReference>
<dbReference type="Gene3D" id="2.40.50.140">
    <property type="entry name" value="Nucleic acid-binding proteins"/>
    <property type="match status" value="2"/>
</dbReference>